<dbReference type="AlphaFoldDB" id="U2CB30"/>
<dbReference type="EMBL" id="AWSV01000154">
    <property type="protein sequence ID" value="ERI81720.1"/>
    <property type="molecule type" value="Genomic_DNA"/>
</dbReference>
<gene>
    <name evidence="1" type="ORF">HMPREF1981_02906</name>
</gene>
<dbReference type="PATRIC" id="fig|1321819.3.peg.2684"/>
<name>U2CB30_9BACE</name>
<evidence type="ECO:0000313" key="2">
    <source>
        <dbReference type="Proteomes" id="UP000016496"/>
    </source>
</evidence>
<protein>
    <submittedName>
        <fullName evidence="1">Uncharacterized protein</fullName>
    </submittedName>
</protein>
<comment type="caution">
    <text evidence="1">The sequence shown here is derived from an EMBL/GenBank/DDBJ whole genome shotgun (WGS) entry which is preliminary data.</text>
</comment>
<evidence type="ECO:0000313" key="1">
    <source>
        <dbReference type="EMBL" id="ERI81720.1"/>
    </source>
</evidence>
<organism evidence="1 2">
    <name type="scientific">Bacteroides pyogenes F0041</name>
    <dbReference type="NCBI Taxonomy" id="1321819"/>
    <lineage>
        <taxon>Bacteria</taxon>
        <taxon>Pseudomonadati</taxon>
        <taxon>Bacteroidota</taxon>
        <taxon>Bacteroidia</taxon>
        <taxon>Bacteroidales</taxon>
        <taxon>Bacteroidaceae</taxon>
        <taxon>Bacteroides</taxon>
    </lineage>
</organism>
<sequence>MSSYHIRNEQTGNLYISYGSKAFAQGDKYGGLLFTPKKQYGKSSTEDTFFYKVLHTSFVHSPIILLNFAISASRKTIFR</sequence>
<reference evidence="1 2" key="1">
    <citation type="submission" date="2013-08" db="EMBL/GenBank/DDBJ databases">
        <authorList>
            <person name="Weinstock G."/>
            <person name="Sodergren E."/>
            <person name="Wylie T."/>
            <person name="Fulton L."/>
            <person name="Fulton R."/>
            <person name="Fronick C."/>
            <person name="O'Laughlin M."/>
            <person name="Godfrey J."/>
            <person name="Miner T."/>
            <person name="Herter B."/>
            <person name="Appelbaum E."/>
            <person name="Cordes M."/>
            <person name="Lek S."/>
            <person name="Wollam A."/>
            <person name="Pepin K.H."/>
            <person name="Palsikar V.B."/>
            <person name="Mitreva M."/>
            <person name="Wilson R.K."/>
        </authorList>
    </citation>
    <scope>NUCLEOTIDE SEQUENCE [LARGE SCALE GENOMIC DNA]</scope>
    <source>
        <strain evidence="1 2">F0041</strain>
    </source>
</reference>
<proteinExistence type="predicted"/>
<dbReference type="Proteomes" id="UP000016496">
    <property type="component" value="Unassembled WGS sequence"/>
</dbReference>
<accession>U2CB30</accession>
<dbReference type="HOGENOM" id="CLU_2598778_0_0_10"/>